<dbReference type="Pfam" id="PF00155">
    <property type="entry name" value="Aminotran_1_2"/>
    <property type="match status" value="1"/>
</dbReference>
<sequence length="483" mass="54440">MGRNDGLLSRIATNGRHGEDSPYFDGWKAYENDPFHPRHNPGGVIQMGLSENQLSLELIREWIKNHPEASICSAEGLPQFMEIANFQDYHGLPAFLQGIAKLMEKVRGGRVKFDPNRVVMSGGGTGAQETLAFCLADPGDAFLVPTPYYPAFNRDLRWRTGVELLPVHCKSSNHFRVTKTALESAYEKARKDNIRVKGVLITNPSNPLGTTMDKHTLQTLVKFVNERRIHLVCDELYGATIFREPRFVSISEVIEEDPNCDKNLIHIAYSLSKDFGLPGFRVGIVYSYNDTVVSCARRMSSFGLVSSQTQHLLGAMLSDEEFLATLLTESAKRLSERHRIFSSGLEEVGIRCLDGNAGVFCWMDLRHLLKEATEDGELELWRVIVNNVKLNVSPGSSFHCAEPGWFRVCIANMDDDTTRVALKRIRTFVCRINRANAEARMVKKKKKWDNSVLRIDLPRRFEVEISRSPSLMSPQSPLVHATT</sequence>
<keyword evidence="6" id="KW-0456">Lyase</keyword>
<evidence type="ECO:0000313" key="12">
    <source>
        <dbReference type="Proteomes" id="UP000092600"/>
    </source>
</evidence>
<evidence type="ECO:0000256" key="1">
    <source>
        <dbReference type="ARBA" id="ARBA00001933"/>
    </source>
</evidence>
<evidence type="ECO:0000256" key="6">
    <source>
        <dbReference type="ARBA" id="ARBA00023239"/>
    </source>
</evidence>
<dbReference type="InterPro" id="IPR015421">
    <property type="entry name" value="PyrdxlP-dep_Trfase_major"/>
</dbReference>
<comment type="pathway">
    <text evidence="7">Alkene biosynthesis; ethylene biosynthesis via S-adenosyl-L-methionine; ethylene from S-adenosyl-L-methionine: step 1/2.</text>
</comment>
<keyword evidence="4" id="KW-0949">S-adenosyl-L-methionine</keyword>
<keyword evidence="3" id="KW-0266">Ethylene biosynthesis</keyword>
<proteinExistence type="inferred from homology"/>
<comment type="cofactor">
    <cofactor evidence="1">
        <name>pyridoxal 5'-phosphate</name>
        <dbReference type="ChEBI" id="CHEBI:597326"/>
    </cofactor>
</comment>
<gene>
    <name evidence="14" type="primary">LOC109708287</name>
    <name evidence="11" type="ORF">ACMD2_08964</name>
</gene>
<dbReference type="Proteomes" id="UP000092600">
    <property type="component" value="Unassembled WGS sequence"/>
</dbReference>
<evidence type="ECO:0000256" key="7">
    <source>
        <dbReference type="ARBA" id="ARBA00037888"/>
    </source>
</evidence>
<feature type="domain" description="Aminotransferase class I/classII large" evidence="10">
    <location>
        <begin position="45"/>
        <end position="425"/>
    </location>
</feature>
<reference evidence="14" key="2">
    <citation type="submission" date="2025-04" db="UniProtKB">
        <authorList>
            <consortium name="RefSeq"/>
        </authorList>
    </citation>
    <scope>IDENTIFICATION</scope>
    <source>
        <tissue evidence="14">Leaf</tissue>
    </source>
</reference>
<dbReference type="OrthoDB" id="691673at2759"/>
<evidence type="ECO:0000259" key="10">
    <source>
        <dbReference type="Pfam" id="PF00155"/>
    </source>
</evidence>
<evidence type="ECO:0000256" key="9">
    <source>
        <dbReference type="ARBA" id="ARBA00049554"/>
    </source>
</evidence>
<dbReference type="EMBL" id="LSRQ01003532">
    <property type="protein sequence ID" value="OAY71302.1"/>
    <property type="molecule type" value="Genomic_DNA"/>
</dbReference>
<dbReference type="PROSITE" id="PS00105">
    <property type="entry name" value="AA_TRANSFER_CLASS_1"/>
    <property type="match status" value="1"/>
</dbReference>
<evidence type="ECO:0000256" key="8">
    <source>
        <dbReference type="ARBA" id="ARBA00039053"/>
    </source>
</evidence>
<dbReference type="GO" id="GO:0008483">
    <property type="term" value="F:transaminase activity"/>
    <property type="evidence" value="ECO:0007669"/>
    <property type="project" value="TreeGrafter"/>
</dbReference>
<dbReference type="STRING" id="4615.A0A199V2J8"/>
<evidence type="ECO:0000256" key="4">
    <source>
        <dbReference type="ARBA" id="ARBA00022691"/>
    </source>
</evidence>
<dbReference type="GeneID" id="109708287"/>
<dbReference type="InterPro" id="IPR015424">
    <property type="entry name" value="PyrdxlP-dep_Trfase"/>
</dbReference>
<evidence type="ECO:0000256" key="5">
    <source>
        <dbReference type="ARBA" id="ARBA00022898"/>
    </source>
</evidence>
<dbReference type="SUPFAM" id="SSF53383">
    <property type="entry name" value="PLP-dependent transferases"/>
    <property type="match status" value="1"/>
</dbReference>
<dbReference type="PANTHER" id="PTHR43795">
    <property type="entry name" value="BIFUNCTIONAL ASPARTATE AMINOTRANSFERASE AND GLUTAMATE/ASPARTATE-PREPHENATE AMINOTRANSFERASE-RELATED"/>
    <property type="match status" value="1"/>
</dbReference>
<dbReference type="Gene3D" id="3.90.1150.10">
    <property type="entry name" value="Aspartate Aminotransferase, domain 1"/>
    <property type="match status" value="1"/>
</dbReference>
<comment type="catalytic activity">
    <reaction evidence="9">
        <text>S-adenosyl-L-methionine = 1-aminocyclopropane-1-carboxylate + S-methyl-5'-thioadenosine + H(+)</text>
        <dbReference type="Rhea" id="RHEA:21744"/>
        <dbReference type="ChEBI" id="CHEBI:15378"/>
        <dbReference type="ChEBI" id="CHEBI:17509"/>
        <dbReference type="ChEBI" id="CHEBI:58360"/>
        <dbReference type="ChEBI" id="CHEBI:59789"/>
        <dbReference type="EC" id="4.4.1.14"/>
    </reaction>
</comment>
<dbReference type="PRINTS" id="PR00753">
    <property type="entry name" value="ACCSYNTHASE"/>
</dbReference>
<dbReference type="GO" id="GO:0009693">
    <property type="term" value="P:ethylene biosynthetic process"/>
    <property type="evidence" value="ECO:0007669"/>
    <property type="project" value="UniProtKB-KW"/>
</dbReference>
<name>A0A199V2J8_ANACO</name>
<reference evidence="11 12" key="1">
    <citation type="journal article" date="2016" name="DNA Res.">
        <title>The draft genome of MD-2 pineapple using hybrid error correction of long reads.</title>
        <authorList>
            <person name="Redwan R.M."/>
            <person name="Saidin A."/>
            <person name="Kumar S.V."/>
        </authorList>
    </citation>
    <scope>NUCLEOTIDE SEQUENCE [LARGE SCALE GENOMIC DNA]</scope>
    <source>
        <strain evidence="12">cv. MD2</strain>
        <tissue evidence="11">Leaf</tissue>
    </source>
</reference>
<accession>A0A199V2J8</accession>
<keyword evidence="5" id="KW-0663">Pyridoxal phosphate</keyword>
<dbReference type="Proteomes" id="UP000515123">
    <property type="component" value="Linkage group 3"/>
</dbReference>
<evidence type="ECO:0000256" key="3">
    <source>
        <dbReference type="ARBA" id="ARBA00022666"/>
    </source>
</evidence>
<protein>
    <recommendedName>
        <fullName evidence="8">1-aminocyclopropane-1-carboxylate synthase</fullName>
        <ecNumber evidence="8">4.4.1.14</ecNumber>
    </recommendedName>
</protein>
<dbReference type="GO" id="GO:0030170">
    <property type="term" value="F:pyridoxal phosphate binding"/>
    <property type="evidence" value="ECO:0007669"/>
    <property type="project" value="InterPro"/>
</dbReference>
<keyword evidence="13" id="KW-1185">Reference proteome</keyword>
<dbReference type="CDD" id="cd00609">
    <property type="entry name" value="AAT_like"/>
    <property type="match status" value="1"/>
</dbReference>
<comment type="similarity">
    <text evidence="2">Belongs to the class-I pyridoxal-phosphate-dependent aminotransferase family.</text>
</comment>
<evidence type="ECO:0000313" key="14">
    <source>
        <dbReference type="RefSeq" id="XP_020085550.1"/>
    </source>
</evidence>
<dbReference type="InterPro" id="IPR004838">
    <property type="entry name" value="NHTrfase_class1_PyrdxlP-BS"/>
</dbReference>
<dbReference type="Gene3D" id="3.40.640.10">
    <property type="entry name" value="Type I PLP-dependent aspartate aminotransferase-like (Major domain)"/>
    <property type="match status" value="1"/>
</dbReference>
<dbReference type="RefSeq" id="XP_020085550.1">
    <property type="nucleotide sequence ID" value="XM_020229961.1"/>
</dbReference>
<dbReference type="PANTHER" id="PTHR43795:SF6">
    <property type="entry name" value="1-AMINOCYCLOPROPANE-1-CARBOXYLATE SYNTHASE 6"/>
    <property type="match status" value="1"/>
</dbReference>
<dbReference type="AlphaFoldDB" id="A0A199V2J8"/>
<evidence type="ECO:0000313" key="13">
    <source>
        <dbReference type="Proteomes" id="UP000515123"/>
    </source>
</evidence>
<dbReference type="InterPro" id="IPR050478">
    <property type="entry name" value="Ethylene_sulfur-biosynth"/>
</dbReference>
<dbReference type="InterPro" id="IPR015422">
    <property type="entry name" value="PyrdxlP-dep_Trfase_small"/>
</dbReference>
<dbReference type="InterPro" id="IPR004839">
    <property type="entry name" value="Aminotransferase_I/II_large"/>
</dbReference>
<dbReference type="GO" id="GO:0016847">
    <property type="term" value="F:1-aminocyclopropane-1-carboxylate synthase activity"/>
    <property type="evidence" value="ECO:0007669"/>
    <property type="project" value="UniProtKB-EC"/>
</dbReference>
<dbReference type="EC" id="4.4.1.14" evidence="8"/>
<evidence type="ECO:0000256" key="2">
    <source>
        <dbReference type="ARBA" id="ARBA00007441"/>
    </source>
</evidence>
<organism evidence="11 12">
    <name type="scientific">Ananas comosus</name>
    <name type="common">Pineapple</name>
    <name type="synonym">Ananas ananas</name>
    <dbReference type="NCBI Taxonomy" id="4615"/>
    <lineage>
        <taxon>Eukaryota</taxon>
        <taxon>Viridiplantae</taxon>
        <taxon>Streptophyta</taxon>
        <taxon>Embryophyta</taxon>
        <taxon>Tracheophyta</taxon>
        <taxon>Spermatophyta</taxon>
        <taxon>Magnoliopsida</taxon>
        <taxon>Liliopsida</taxon>
        <taxon>Poales</taxon>
        <taxon>Bromeliaceae</taxon>
        <taxon>Bromelioideae</taxon>
        <taxon>Ananas</taxon>
    </lineage>
</organism>
<evidence type="ECO:0000313" key="11">
    <source>
        <dbReference type="EMBL" id="OAY71302.1"/>
    </source>
</evidence>